<evidence type="ECO:0000256" key="4">
    <source>
        <dbReference type="ARBA" id="ARBA00022670"/>
    </source>
</evidence>
<dbReference type="STRING" id="1173061.A0A0J9X6B9"/>
<name>A0A0J9X6B9_GEOCN</name>
<dbReference type="AlphaFoldDB" id="A0A0J9X6B9"/>
<feature type="active site" evidence="10">
    <location>
        <position position="71"/>
    </location>
</feature>
<sequence length="445" mass="50560">MSIDISTLSIWDDELAADPTTQLAATVAANHGTETSLINRKVYTKNSINLFSNLVTPEGAPVRNQKASGRCWLFAATNALRVDIIRRFNLSELELSPSYLFFYDKLEKANFFLDQIAQTAHTEEYDGRLVQHLLTDPVCDGGQYDMFRNIVTKYGIVPNHIYPESFSTLSSRGLNGKVVTLLRQFAQEIREAPADTDIEALKKTQMQKIHKLLTVYLGTPPGPNDPIVWEYVDKDKKYNSLETTPLKFYQEVVKYDANEAVSLLNDPRNPYDSIIEVDRLGNVVGEPYVRYLNVSIEDLTNYAVEQIKANKPVFFGTHTPIYHDKKSGIIDQSLWDYHLIGFEPTQNKADRLRYHQSLMTHAMTFVGVHLDPVTGAPVRWKVENSWGTDSGTKGYYTLTQEFFKEYVYQIVVQKADLSEQLQAKWDKAEVDVVLPPWDPCGALAN</sequence>
<evidence type="ECO:0000256" key="7">
    <source>
        <dbReference type="ARBA" id="ARBA00025347"/>
    </source>
</evidence>
<keyword evidence="11" id="KW-0031">Aminopeptidase</keyword>
<comment type="function">
    <text evidence="7">The normal physiological role of the enzyme is unknown, but it is not essential for the viability of yeast cells. Has aminopeptidase activity, shortening substrate peptides sequentially by 1 amino acid. Has bleomycin hydrolase activity, which can protect the cell from the toxic effects of bleomycin. Has homocysteine-thiolactonase activity, protecting the cell against homocysteine toxicity. Acts as a repressor in the GAL4 regulatory system, but this does not require either the peptidase or nucleic acid-binding activities.</text>
</comment>
<feature type="active site" evidence="10">
    <location>
        <position position="361"/>
    </location>
</feature>
<comment type="subunit">
    <text evidence="8">Homohexamer. Binds to nucleic acids. Binds single-stranded DNA and RNA with higher affinity than double-stranded DNA.</text>
</comment>
<dbReference type="PIRSF" id="PIRSF005700">
    <property type="entry name" value="PepC"/>
    <property type="match status" value="1"/>
</dbReference>
<protein>
    <recommendedName>
        <fullName evidence="3 9">Cysteine proteinase 1, mitochondrial</fullName>
        <ecNumber evidence="2 9">3.4.22.40</ecNumber>
    </recommendedName>
</protein>
<dbReference type="GO" id="GO:0005739">
    <property type="term" value="C:mitochondrion"/>
    <property type="evidence" value="ECO:0007669"/>
    <property type="project" value="UniProtKB-SubCell"/>
</dbReference>
<dbReference type="Gene3D" id="3.90.70.10">
    <property type="entry name" value="Cysteine proteinases"/>
    <property type="match status" value="1"/>
</dbReference>
<keyword evidence="12" id="KW-1185">Reference proteome</keyword>
<comment type="catalytic activity">
    <reaction evidence="1 9">
        <text>Inactivates bleomycin B2 (a cytotoxic glycometallopeptide) by hydrolysis of a carboxyamide bond of beta-aminoalanine, but also shows general aminopeptidase activity. The specificity varies somewhat with source, but amino acid arylamides of Met, Leu and Ala are preferred.</text>
        <dbReference type="EC" id="3.4.22.40"/>
    </reaction>
</comment>
<comment type="similarity">
    <text evidence="9">Belongs to the peptidase C1 family.</text>
</comment>
<dbReference type="InterPro" id="IPR004134">
    <property type="entry name" value="Peptidase_C1B"/>
</dbReference>
<evidence type="ECO:0000313" key="12">
    <source>
        <dbReference type="Proteomes" id="UP000242525"/>
    </source>
</evidence>
<comment type="function">
    <text evidence="9">Has aminopeptidase activity, shortening substrate peptides sequentially by 1 amino acid. Has bleomycin hydrolase activity, which can protect the cell from the toxic effects of bleomycin. Has homocysteine-thiolactonase activity, protecting the cell against homocysteine toxicity.</text>
</comment>
<dbReference type="Proteomes" id="UP000242525">
    <property type="component" value="Unassembled WGS sequence"/>
</dbReference>
<evidence type="ECO:0000313" key="11">
    <source>
        <dbReference type="EMBL" id="CDO52749.1"/>
    </source>
</evidence>
<evidence type="ECO:0000256" key="3">
    <source>
        <dbReference type="ARBA" id="ARBA00016900"/>
    </source>
</evidence>
<keyword evidence="9" id="KW-0963">Cytoplasm</keyword>
<dbReference type="Pfam" id="PF03051">
    <property type="entry name" value="Peptidase_C1_2"/>
    <property type="match status" value="1"/>
</dbReference>
<evidence type="ECO:0000256" key="5">
    <source>
        <dbReference type="ARBA" id="ARBA00022801"/>
    </source>
</evidence>
<reference evidence="11" key="1">
    <citation type="submission" date="2014-03" db="EMBL/GenBank/DDBJ databases">
        <authorList>
            <person name="Casaregola S."/>
        </authorList>
    </citation>
    <scope>NUCLEOTIDE SEQUENCE [LARGE SCALE GENOMIC DNA]</scope>
    <source>
        <strain evidence="11">CLIB 918</strain>
    </source>
</reference>
<dbReference type="InterPro" id="IPR000169">
    <property type="entry name" value="Pept_cys_AS"/>
</dbReference>
<dbReference type="EMBL" id="CCBN010000003">
    <property type="protein sequence ID" value="CDO52749.1"/>
    <property type="molecule type" value="Genomic_DNA"/>
</dbReference>
<dbReference type="EC" id="3.4.22.40" evidence="2 9"/>
<dbReference type="GO" id="GO:0004197">
    <property type="term" value="F:cysteine-type endopeptidase activity"/>
    <property type="evidence" value="ECO:0007669"/>
    <property type="project" value="UniProtKB-EC"/>
</dbReference>
<evidence type="ECO:0000256" key="6">
    <source>
        <dbReference type="ARBA" id="ARBA00022807"/>
    </source>
</evidence>
<dbReference type="CDD" id="cd00585">
    <property type="entry name" value="Peptidase_C1B"/>
    <property type="match status" value="1"/>
</dbReference>
<keyword evidence="4 9" id="KW-0645">Protease</keyword>
<evidence type="ECO:0000256" key="1">
    <source>
        <dbReference type="ARBA" id="ARBA00000423"/>
    </source>
</evidence>
<accession>A0A0J9X6B9</accession>
<dbReference type="SUPFAM" id="SSF54001">
    <property type="entry name" value="Cysteine proteinases"/>
    <property type="match status" value="1"/>
</dbReference>
<comment type="caution">
    <text evidence="11">The sequence shown here is derived from an EMBL/GenBank/DDBJ whole genome shotgun (WGS) entry which is preliminary data.</text>
</comment>
<dbReference type="InterPro" id="IPR038765">
    <property type="entry name" value="Papain-like_cys_pep_sf"/>
</dbReference>
<evidence type="ECO:0000256" key="10">
    <source>
        <dbReference type="PIRSR" id="PIRSR005700-1"/>
    </source>
</evidence>
<dbReference type="PANTHER" id="PTHR10363">
    <property type="entry name" value="BLEOMYCIN HYDROLASE"/>
    <property type="match status" value="1"/>
</dbReference>
<gene>
    <name evidence="11" type="ORF">BN980_GECA03s07083g</name>
</gene>
<feature type="active site" evidence="10">
    <location>
        <position position="384"/>
    </location>
</feature>
<evidence type="ECO:0000256" key="8">
    <source>
        <dbReference type="ARBA" id="ARBA00026080"/>
    </source>
</evidence>
<evidence type="ECO:0000256" key="9">
    <source>
        <dbReference type="PIRNR" id="PIRNR005700"/>
    </source>
</evidence>
<dbReference type="PANTHER" id="PTHR10363:SF2">
    <property type="entry name" value="BLEOMYCIN HYDROLASE"/>
    <property type="match status" value="1"/>
</dbReference>
<proteinExistence type="inferred from homology"/>
<dbReference type="PROSITE" id="PS00139">
    <property type="entry name" value="THIOL_PROTEASE_CYS"/>
    <property type="match status" value="1"/>
</dbReference>
<dbReference type="GO" id="GO:0009636">
    <property type="term" value="P:response to toxic substance"/>
    <property type="evidence" value="ECO:0007669"/>
    <property type="project" value="TreeGrafter"/>
</dbReference>
<comment type="subcellular location">
    <subcellularLocation>
        <location evidence="9">Mitochondrion</location>
    </subcellularLocation>
    <subcellularLocation>
        <location evidence="9">Cytoplasm</location>
    </subcellularLocation>
</comment>
<keyword evidence="5 9" id="KW-0378">Hydrolase</keyword>
<dbReference type="GO" id="GO:0006508">
    <property type="term" value="P:proteolysis"/>
    <property type="evidence" value="ECO:0007669"/>
    <property type="project" value="UniProtKB-KW"/>
</dbReference>
<keyword evidence="6 9" id="KW-0788">Thiol protease</keyword>
<evidence type="ECO:0000256" key="2">
    <source>
        <dbReference type="ARBA" id="ARBA00012465"/>
    </source>
</evidence>
<organism evidence="11 12">
    <name type="scientific">Geotrichum candidum</name>
    <name type="common">Oospora lactis</name>
    <name type="synonym">Dipodascus geotrichum</name>
    <dbReference type="NCBI Taxonomy" id="1173061"/>
    <lineage>
        <taxon>Eukaryota</taxon>
        <taxon>Fungi</taxon>
        <taxon>Dikarya</taxon>
        <taxon>Ascomycota</taxon>
        <taxon>Saccharomycotina</taxon>
        <taxon>Dipodascomycetes</taxon>
        <taxon>Dipodascales</taxon>
        <taxon>Dipodascaceae</taxon>
        <taxon>Geotrichum</taxon>
    </lineage>
</organism>
<dbReference type="OrthoDB" id="2666448at2759"/>
<dbReference type="GO" id="GO:0043418">
    <property type="term" value="P:homocysteine catabolic process"/>
    <property type="evidence" value="ECO:0007669"/>
    <property type="project" value="TreeGrafter"/>
</dbReference>
<dbReference type="GO" id="GO:0070005">
    <property type="term" value="F:cysteine-type aminopeptidase activity"/>
    <property type="evidence" value="ECO:0007669"/>
    <property type="project" value="InterPro"/>
</dbReference>
<keyword evidence="9" id="KW-0496">Mitochondrion</keyword>